<evidence type="ECO:0000313" key="2">
    <source>
        <dbReference type="Proteomes" id="UP000012960"/>
    </source>
</evidence>
<dbReference type="AlphaFoldDB" id="A0A804J6F8"/>
<evidence type="ECO:0000313" key="1">
    <source>
        <dbReference type="EnsemblPlants" id="Ma05_p19940.1"/>
    </source>
</evidence>
<keyword evidence="2" id="KW-1185">Reference proteome</keyword>
<dbReference type="EnsemblPlants" id="Ma05_t19940.1">
    <property type="protein sequence ID" value="Ma05_p19940.1"/>
    <property type="gene ID" value="Ma05_g19940"/>
</dbReference>
<organism evidence="1 2">
    <name type="scientific">Musa acuminata subsp. malaccensis</name>
    <name type="common">Wild banana</name>
    <name type="synonym">Musa malaccensis</name>
    <dbReference type="NCBI Taxonomy" id="214687"/>
    <lineage>
        <taxon>Eukaryota</taxon>
        <taxon>Viridiplantae</taxon>
        <taxon>Streptophyta</taxon>
        <taxon>Embryophyta</taxon>
        <taxon>Tracheophyta</taxon>
        <taxon>Spermatophyta</taxon>
        <taxon>Magnoliopsida</taxon>
        <taxon>Liliopsida</taxon>
        <taxon>Zingiberales</taxon>
        <taxon>Musaceae</taxon>
        <taxon>Musa</taxon>
    </lineage>
</organism>
<dbReference type="Proteomes" id="UP000012960">
    <property type="component" value="Unplaced"/>
</dbReference>
<reference evidence="1" key="1">
    <citation type="submission" date="2021-05" db="UniProtKB">
        <authorList>
            <consortium name="EnsemblPlants"/>
        </authorList>
    </citation>
    <scope>IDENTIFICATION</scope>
    <source>
        <strain evidence="1">subsp. malaccensis</strain>
    </source>
</reference>
<name>A0A804J6F8_MUSAM</name>
<dbReference type="Gramene" id="Ma05_t19940.1">
    <property type="protein sequence ID" value="Ma05_p19940.1"/>
    <property type="gene ID" value="Ma05_g19940"/>
</dbReference>
<proteinExistence type="predicted"/>
<accession>A0A804J6F8</accession>
<dbReference type="InParanoid" id="A0A804J6F8"/>
<protein>
    <submittedName>
        <fullName evidence="1">Uncharacterized protein</fullName>
    </submittedName>
</protein>
<sequence length="71" mass="8076">MDDVLLCSRWSPRHVRTAQKQAKTTQKRAKTGHFWLRERAASGGQRAKREAAPSLLYESPIRGVTRGVLRC</sequence>